<feature type="transmembrane region" description="Helical" evidence="10">
    <location>
        <begin position="1052"/>
        <end position="1079"/>
    </location>
</feature>
<reference evidence="12" key="1">
    <citation type="journal article" date="2020" name="Stud. Mycol.">
        <title>101 Dothideomycetes genomes: a test case for predicting lifestyles and emergence of pathogens.</title>
        <authorList>
            <person name="Haridas S."/>
            <person name="Albert R."/>
            <person name="Binder M."/>
            <person name="Bloem J."/>
            <person name="Labutti K."/>
            <person name="Salamov A."/>
            <person name="Andreopoulos B."/>
            <person name="Baker S."/>
            <person name="Barry K."/>
            <person name="Bills G."/>
            <person name="Bluhm B."/>
            <person name="Cannon C."/>
            <person name="Castanera R."/>
            <person name="Culley D."/>
            <person name="Daum C."/>
            <person name="Ezra D."/>
            <person name="Gonzalez J."/>
            <person name="Henrissat B."/>
            <person name="Kuo A."/>
            <person name="Liang C."/>
            <person name="Lipzen A."/>
            <person name="Lutzoni F."/>
            <person name="Magnuson J."/>
            <person name="Mondo S."/>
            <person name="Nolan M."/>
            <person name="Ohm R."/>
            <person name="Pangilinan J."/>
            <person name="Park H.-J."/>
            <person name="Ramirez L."/>
            <person name="Alfaro M."/>
            <person name="Sun H."/>
            <person name="Tritt A."/>
            <person name="Yoshinaga Y."/>
            <person name="Zwiers L.-H."/>
            <person name="Turgeon B."/>
            <person name="Goodwin S."/>
            <person name="Spatafora J."/>
            <person name="Crous P."/>
            <person name="Grigoriev I."/>
        </authorList>
    </citation>
    <scope>NUCLEOTIDE SEQUENCE</scope>
    <source>
        <strain evidence="12">CBS 175.79</strain>
    </source>
</reference>
<keyword evidence="3" id="KW-0813">Transport</keyword>
<feature type="transmembrane region" description="Helical" evidence="10">
    <location>
        <begin position="416"/>
        <end position="439"/>
    </location>
</feature>
<dbReference type="GO" id="GO:0016887">
    <property type="term" value="F:ATP hydrolysis activity"/>
    <property type="evidence" value="ECO:0007669"/>
    <property type="project" value="InterPro"/>
</dbReference>
<feature type="transmembrane region" description="Helical" evidence="10">
    <location>
        <begin position="1156"/>
        <end position="1181"/>
    </location>
</feature>
<dbReference type="PROSITE" id="PS00211">
    <property type="entry name" value="ABC_TRANSPORTER_1"/>
    <property type="match status" value="2"/>
</dbReference>
<evidence type="ECO:0000256" key="4">
    <source>
        <dbReference type="ARBA" id="ARBA00022692"/>
    </source>
</evidence>
<dbReference type="GO" id="GO:0140359">
    <property type="term" value="F:ABC-type transporter activity"/>
    <property type="evidence" value="ECO:0007669"/>
    <property type="project" value="InterPro"/>
</dbReference>
<dbReference type="InterPro" id="IPR027417">
    <property type="entry name" value="P-loop_NTPase"/>
</dbReference>
<evidence type="ECO:0000259" key="11">
    <source>
        <dbReference type="PROSITE" id="PS50893"/>
    </source>
</evidence>
<dbReference type="InterPro" id="IPR003439">
    <property type="entry name" value="ABC_transporter-like_ATP-bd"/>
</dbReference>
<feature type="transmembrane region" description="Helical" evidence="10">
    <location>
        <begin position="1013"/>
        <end position="1031"/>
    </location>
</feature>
<feature type="domain" description="ABC transporter" evidence="11">
    <location>
        <begin position="1265"/>
        <end position="1499"/>
    </location>
</feature>
<feature type="transmembrane region" description="Helical" evidence="10">
    <location>
        <begin position="373"/>
        <end position="396"/>
    </location>
</feature>
<evidence type="ECO:0000256" key="6">
    <source>
        <dbReference type="ARBA" id="ARBA00022741"/>
    </source>
</evidence>
<dbReference type="OrthoDB" id="8061355at2759"/>
<protein>
    <submittedName>
        <fullName evidence="12">ATP-binding cassette sub-family A member 7</fullName>
    </submittedName>
</protein>
<dbReference type="GO" id="GO:0005319">
    <property type="term" value="F:lipid transporter activity"/>
    <property type="evidence" value="ECO:0007669"/>
    <property type="project" value="TreeGrafter"/>
</dbReference>
<feature type="transmembrane region" description="Helical" evidence="10">
    <location>
        <begin position="1117"/>
        <end position="1136"/>
    </location>
</feature>
<keyword evidence="4 10" id="KW-0812">Transmembrane</keyword>
<evidence type="ECO:0000256" key="2">
    <source>
        <dbReference type="ARBA" id="ARBA00008869"/>
    </source>
</evidence>
<keyword evidence="9 10" id="KW-0472">Membrane</keyword>
<evidence type="ECO:0000256" key="7">
    <source>
        <dbReference type="ARBA" id="ARBA00022840"/>
    </source>
</evidence>
<feature type="transmembrane region" description="Helical" evidence="10">
    <location>
        <begin position="285"/>
        <end position="305"/>
    </location>
</feature>
<sequence>MILPLLLRQIWTLAFKDILLALNQKIRVFTIIRAFSIPTVFVIYISFIIRVYWPREIYGIGNPAAVRPLSDAIRDAPGSRRTLALCNYGSQGGDIDEVIDLVARSASGNNGQTIQVLHHPDELLTLCRSTLSGVTKCFAAAEFHSSPDQGGSWNYTLRVDGALGYKIDVEKNKNDAEIFLIPLQHAVDTAISSVSSESRSSSVPPKVHAYPYTSETQKEWNYKLVTGIQNAIAKYIAVVWYIAFIGLCYQLVGLMAREREHGMADLLESMMPNVSRWQPQMARLLGHWVAFTLIYFPSWIIIAIVARLGLYPNTNPIIPIIFFVLTGLSLNSFSILGASLFRRAQLSGITVVIVALGLGVAAQVAAKSLSTAAVAILGLLFTPMTFVFHMIWMAHYEHKRISPNLIKASPGASWEIPGLVFWICMLIQIVAYPVLAALIERKLHYPTSHGRTIIYEDDDQPIVLSGFTKYYQPSWFFRTVAPLFGIHKPTVKAVNDVSIAPMKGQIMVLVGANGCGKSTTLNAIAGLGDVTSGSIVVNGSGGIGICPQKNVLWDYLTVSQHAKIFNQLKSVTQAPNHLAELSQLVYDCGLSHKMQSYATTLSGGQKRKLQLVLMLTGGSQVCCVDEVSGGLDPLSRRKIWDILLAERGKRTIVLTTHFLDEAEFLADHMVVMSKGSVKAEGSVSQLKTQLGEGCRFHFLHGTGYSKLPDVEDLFVNIPKEQLFDQTIYTVPDFQRSANIIRTLESRGIIDYQVSGPTIEEVFMKIAGEPNFVPTSGKPKLLLDEDQHSSVHENKEGKQTVVQTTESANEPLMTGRPVGLPKQTLVMFKKRLTVFRRNYLPLVLALLIPILATGLVSILLKDKSYGGCSPTQQVDESKFTTLEDDSDYRPLLVIGPSSAFANVDLSLFQSLLPSQFGNAQSNTSDISQYISIVETIDQFHEYIEANFSSVSPGGFFLGEEPTFAFYSNLGYLGLYSSIFMQNAVNVLMTNTTITTNLRSFSYPWRDDTTDQYQFLFYFGLIMACYPAFFALYPTKERVLNIKALQYSNGVRPLSLWLAYLSFDWIIVLVSSSIMTIILATATPDNWWNIGYLFVVLFLYGLASLLWSYTISLFAKSQLAAFAIAAGSQAFLMLMYFTGWMQIQSNVDASEIDSTLTIFNLTFTIITPIGNLLRSLIIAMNLFSPLCRGTPPRIATYGGEFKLYGAPILYLLFQSAFLFFILLSTDYKWTARWFKTKAPAKDPEDQDTCEQEVLDEINRVAEASDGLRVQHLTRHYKSKTKTRAPLTAVDDLTFGVQKGEVFSIIGPNGAGKSTTISMLRGEIPPSRPEAEIHLGDVDVLREKSVARARFGICPQFDAIDQMTVLEHLVFYAGVRGVSDPKLCAEQVVNAVGLDQFKNTMGSKLSGGNKRKLSLGIALTGNPELVLLDEPSSGMDPLAKRIMWKTLIKFVPGRSVLLTTHSMEEAVHLADRVGFLAKRMLDVGTTSHLRNKHGHGFHLQLICASAPNTPDDQIESIKQFVEEKLPGSKIEGFAYHGQMRFSVPAKGSITSFETSSEDKIEETIQESEEDVTVGKLYVLLEEHRERLGLEFYSVSPSTFDEVFLKVIDKHKNFSSVL</sequence>
<evidence type="ECO:0000256" key="3">
    <source>
        <dbReference type="ARBA" id="ARBA00022448"/>
    </source>
</evidence>
<feature type="transmembrane region" description="Helical" evidence="10">
    <location>
        <begin position="346"/>
        <end position="366"/>
    </location>
</feature>
<keyword evidence="8 10" id="KW-1133">Transmembrane helix</keyword>
<evidence type="ECO:0000256" key="5">
    <source>
        <dbReference type="ARBA" id="ARBA00022737"/>
    </source>
</evidence>
<dbReference type="GO" id="GO:0005524">
    <property type="term" value="F:ATP binding"/>
    <property type="evidence" value="ECO:0007669"/>
    <property type="project" value="UniProtKB-KW"/>
</dbReference>
<dbReference type="SUPFAM" id="SSF52540">
    <property type="entry name" value="P-loop containing nucleoside triphosphate hydrolases"/>
    <property type="match status" value="2"/>
</dbReference>
<keyword evidence="6" id="KW-0547">Nucleotide-binding</keyword>
<dbReference type="SMART" id="SM00382">
    <property type="entry name" value="AAA"/>
    <property type="match status" value="2"/>
</dbReference>
<dbReference type="Gene3D" id="3.40.50.300">
    <property type="entry name" value="P-loop containing nucleotide triphosphate hydrolases"/>
    <property type="match status" value="2"/>
</dbReference>
<comment type="similarity">
    <text evidence="2">Belongs to the ABC transporter superfamily. ABCA family.</text>
</comment>
<evidence type="ECO:0000313" key="13">
    <source>
        <dbReference type="Proteomes" id="UP000799778"/>
    </source>
</evidence>
<feature type="transmembrane region" description="Helical" evidence="10">
    <location>
        <begin position="838"/>
        <end position="859"/>
    </location>
</feature>
<feature type="transmembrane region" description="Helical" evidence="10">
    <location>
        <begin position="1201"/>
        <end position="1221"/>
    </location>
</feature>
<feature type="transmembrane region" description="Helical" evidence="10">
    <location>
        <begin position="232"/>
        <end position="252"/>
    </location>
</feature>
<keyword evidence="7 12" id="KW-0067">ATP-binding</keyword>
<dbReference type="InterPro" id="IPR017871">
    <property type="entry name" value="ABC_transporter-like_CS"/>
</dbReference>
<dbReference type="CDD" id="cd03263">
    <property type="entry name" value="ABC_subfamily_A"/>
    <property type="match status" value="2"/>
</dbReference>
<organism evidence="12 13">
    <name type="scientific">Aaosphaeria arxii CBS 175.79</name>
    <dbReference type="NCBI Taxonomy" id="1450172"/>
    <lineage>
        <taxon>Eukaryota</taxon>
        <taxon>Fungi</taxon>
        <taxon>Dikarya</taxon>
        <taxon>Ascomycota</taxon>
        <taxon>Pezizomycotina</taxon>
        <taxon>Dothideomycetes</taxon>
        <taxon>Pleosporomycetidae</taxon>
        <taxon>Pleosporales</taxon>
        <taxon>Pleosporales incertae sedis</taxon>
        <taxon>Aaosphaeria</taxon>
    </lineage>
</organism>
<evidence type="ECO:0000256" key="9">
    <source>
        <dbReference type="ARBA" id="ARBA00023136"/>
    </source>
</evidence>
<accession>A0A6A5XBD7</accession>
<name>A0A6A5XBD7_9PLEO</name>
<feature type="transmembrane region" description="Helical" evidence="10">
    <location>
        <begin position="31"/>
        <end position="53"/>
    </location>
</feature>
<feature type="transmembrane region" description="Helical" evidence="10">
    <location>
        <begin position="317"/>
        <end position="340"/>
    </location>
</feature>
<dbReference type="InterPro" id="IPR026082">
    <property type="entry name" value="ABCA"/>
</dbReference>
<dbReference type="Proteomes" id="UP000799778">
    <property type="component" value="Unassembled WGS sequence"/>
</dbReference>
<dbReference type="Pfam" id="PF12698">
    <property type="entry name" value="ABC2_membrane_3"/>
    <property type="match status" value="2"/>
</dbReference>
<gene>
    <name evidence="12" type="ORF">BU24DRAFT_444735</name>
</gene>
<dbReference type="Pfam" id="PF00005">
    <property type="entry name" value="ABC_tran"/>
    <property type="match status" value="2"/>
</dbReference>
<dbReference type="RefSeq" id="XP_033378423.1">
    <property type="nucleotide sequence ID" value="XM_033530650.1"/>
</dbReference>
<evidence type="ECO:0000256" key="8">
    <source>
        <dbReference type="ARBA" id="ARBA00022989"/>
    </source>
</evidence>
<keyword evidence="13" id="KW-1185">Reference proteome</keyword>
<dbReference type="PANTHER" id="PTHR19229:SF36">
    <property type="entry name" value="ATP-BINDING CASSETTE SUB-FAMILY A MEMBER 2"/>
    <property type="match status" value="1"/>
</dbReference>
<proteinExistence type="inferred from homology"/>
<dbReference type="EMBL" id="ML978077">
    <property type="protein sequence ID" value="KAF2010084.1"/>
    <property type="molecule type" value="Genomic_DNA"/>
</dbReference>
<evidence type="ECO:0000313" key="12">
    <source>
        <dbReference type="EMBL" id="KAF2010084.1"/>
    </source>
</evidence>
<evidence type="ECO:0000256" key="10">
    <source>
        <dbReference type="SAM" id="Phobius"/>
    </source>
</evidence>
<comment type="subcellular location">
    <subcellularLocation>
        <location evidence="1">Membrane</location>
        <topology evidence="1">Multi-pass membrane protein</topology>
    </subcellularLocation>
</comment>
<keyword evidence="5" id="KW-0677">Repeat</keyword>
<dbReference type="GeneID" id="54288047"/>
<dbReference type="InterPro" id="IPR013525">
    <property type="entry name" value="ABC2_TM"/>
</dbReference>
<feature type="domain" description="ABC transporter" evidence="11">
    <location>
        <begin position="477"/>
        <end position="699"/>
    </location>
</feature>
<dbReference type="GO" id="GO:0016020">
    <property type="term" value="C:membrane"/>
    <property type="evidence" value="ECO:0007669"/>
    <property type="project" value="UniProtKB-SubCell"/>
</dbReference>
<dbReference type="PROSITE" id="PS50893">
    <property type="entry name" value="ABC_TRANSPORTER_2"/>
    <property type="match status" value="2"/>
</dbReference>
<dbReference type="InterPro" id="IPR003593">
    <property type="entry name" value="AAA+_ATPase"/>
</dbReference>
<dbReference type="PANTHER" id="PTHR19229">
    <property type="entry name" value="ATP-BINDING CASSETTE TRANSPORTER SUBFAMILY A ABCA"/>
    <property type="match status" value="1"/>
</dbReference>
<evidence type="ECO:0000256" key="1">
    <source>
        <dbReference type="ARBA" id="ARBA00004141"/>
    </source>
</evidence>
<feature type="transmembrane region" description="Helical" evidence="10">
    <location>
        <begin position="1085"/>
        <end position="1105"/>
    </location>
</feature>